<keyword evidence="4 5" id="KW-0440">LIM domain</keyword>
<dbReference type="PANTHER" id="PTHR24211:SF22">
    <property type="entry name" value="TESTIN"/>
    <property type="match status" value="1"/>
</dbReference>
<keyword evidence="2" id="KW-0677">Repeat</keyword>
<dbReference type="PROSITE" id="PS50023">
    <property type="entry name" value="LIM_DOMAIN_2"/>
    <property type="match status" value="1"/>
</dbReference>
<dbReference type="Gene3D" id="2.10.110.10">
    <property type="entry name" value="Cysteine Rich Protein"/>
    <property type="match status" value="2"/>
</dbReference>
<dbReference type="CDD" id="cd09341">
    <property type="entry name" value="LIM2_Testin_like"/>
    <property type="match status" value="1"/>
</dbReference>
<reference evidence="8 9" key="1">
    <citation type="submission" date="2013-11" db="EMBL/GenBank/DDBJ databases">
        <title>Draft genome of the bovine lungworm Dictyocaulus viviparus.</title>
        <authorList>
            <person name="Mitreva M."/>
        </authorList>
    </citation>
    <scope>NUCLEOTIDE SEQUENCE [LARGE SCALE GENOMIC DNA]</scope>
    <source>
        <strain evidence="8 9">HannoverDv2000</strain>
    </source>
</reference>
<keyword evidence="9" id="KW-1185">Reference proteome</keyword>
<evidence type="ECO:0000256" key="3">
    <source>
        <dbReference type="ARBA" id="ARBA00022833"/>
    </source>
</evidence>
<dbReference type="Pfam" id="PF06297">
    <property type="entry name" value="PET"/>
    <property type="match status" value="1"/>
</dbReference>
<dbReference type="InterPro" id="IPR001781">
    <property type="entry name" value="Znf_LIM"/>
</dbReference>
<dbReference type="FunFam" id="2.10.110.10:FF:000005">
    <property type="entry name" value="Testin isoform 1"/>
    <property type="match status" value="1"/>
</dbReference>
<dbReference type="Proteomes" id="UP000053766">
    <property type="component" value="Unassembled WGS sequence"/>
</dbReference>
<keyword evidence="1 5" id="KW-0479">Metal-binding</keyword>
<gene>
    <name evidence="8" type="ORF">DICVIV_12967</name>
</gene>
<dbReference type="GO" id="GO:0008270">
    <property type="term" value="F:zinc ion binding"/>
    <property type="evidence" value="ECO:0007669"/>
    <property type="project" value="InterPro"/>
</dbReference>
<evidence type="ECO:0000259" key="6">
    <source>
        <dbReference type="PROSITE" id="PS50023"/>
    </source>
</evidence>
<dbReference type="OrthoDB" id="10069167at2759"/>
<protein>
    <submittedName>
        <fullName evidence="8">PET domain protein</fullName>
    </submittedName>
</protein>
<dbReference type="AlphaFoldDB" id="A0A0D8XF43"/>
<accession>A0A0D8XF43</accession>
<sequence>MDEHDVQLPNQCDHGQIIIASESLKCRPIGEQPSSLNSSTSSDVSQKIGIYRDTSFAEDRTIPTAAYNFKLESNKDKTTTEYSWVPVPDKSLVERYMRALPVEERPIVGSVGEQNRKSRLQFQLPLYDCNVEDARFADDKDKEVLRRFVENVRKHVIGVGQVKEITKEFARLNTNEVNDIRNDITGTVSKSVLIFAREYTFAEEKSWHFDHFACFKCDFRLGGHRYMTKNDQPHCIDCYMKYFAKSCNTCGHKIGADEKRLNYQEYHWHAKKECFQLV</sequence>
<keyword evidence="3 5" id="KW-0862">Zinc</keyword>
<evidence type="ECO:0000256" key="5">
    <source>
        <dbReference type="PROSITE-ProRule" id="PRU00125"/>
    </source>
</evidence>
<organism evidence="8 9">
    <name type="scientific">Dictyocaulus viviparus</name>
    <name type="common">Bovine lungworm</name>
    <dbReference type="NCBI Taxonomy" id="29172"/>
    <lineage>
        <taxon>Eukaryota</taxon>
        <taxon>Metazoa</taxon>
        <taxon>Ecdysozoa</taxon>
        <taxon>Nematoda</taxon>
        <taxon>Chromadorea</taxon>
        <taxon>Rhabditida</taxon>
        <taxon>Rhabditina</taxon>
        <taxon>Rhabditomorpha</taxon>
        <taxon>Strongyloidea</taxon>
        <taxon>Metastrongylidae</taxon>
        <taxon>Dictyocaulus</taxon>
    </lineage>
</organism>
<dbReference type="SUPFAM" id="SSF57716">
    <property type="entry name" value="Glucocorticoid receptor-like (DNA-binding domain)"/>
    <property type="match status" value="1"/>
</dbReference>
<evidence type="ECO:0000256" key="1">
    <source>
        <dbReference type="ARBA" id="ARBA00022723"/>
    </source>
</evidence>
<proteinExistence type="predicted"/>
<evidence type="ECO:0000313" key="8">
    <source>
        <dbReference type="EMBL" id="KJH41066.1"/>
    </source>
</evidence>
<evidence type="ECO:0000256" key="4">
    <source>
        <dbReference type="ARBA" id="ARBA00023038"/>
    </source>
</evidence>
<dbReference type="PROSITE" id="PS51303">
    <property type="entry name" value="PET"/>
    <property type="match status" value="1"/>
</dbReference>
<feature type="domain" description="PET" evidence="7">
    <location>
        <begin position="63"/>
        <end position="170"/>
    </location>
</feature>
<dbReference type="EMBL" id="KN716914">
    <property type="protein sequence ID" value="KJH41066.1"/>
    <property type="molecule type" value="Genomic_DNA"/>
</dbReference>
<dbReference type="STRING" id="29172.A0A0D8XF43"/>
<dbReference type="InterPro" id="IPR010442">
    <property type="entry name" value="PET_domain"/>
</dbReference>
<dbReference type="PANTHER" id="PTHR24211">
    <property type="entry name" value="LIM DOMAIN-CONTAINING PROTEIN"/>
    <property type="match status" value="1"/>
</dbReference>
<evidence type="ECO:0000259" key="7">
    <source>
        <dbReference type="PROSITE" id="PS51303"/>
    </source>
</evidence>
<reference evidence="9" key="2">
    <citation type="journal article" date="2016" name="Sci. Rep.">
        <title>Dictyocaulus viviparus genome, variome and transcriptome elucidate lungworm biology and support future intervention.</title>
        <authorList>
            <person name="McNulty S.N."/>
            <person name="Strube C."/>
            <person name="Rosa B.A."/>
            <person name="Martin J.C."/>
            <person name="Tyagi R."/>
            <person name="Choi Y.J."/>
            <person name="Wang Q."/>
            <person name="Hallsworth Pepin K."/>
            <person name="Zhang X."/>
            <person name="Ozersky P."/>
            <person name="Wilson R.K."/>
            <person name="Sternberg P.W."/>
            <person name="Gasser R.B."/>
            <person name="Mitreva M."/>
        </authorList>
    </citation>
    <scope>NUCLEOTIDE SEQUENCE [LARGE SCALE GENOMIC DNA]</scope>
    <source>
        <strain evidence="9">HannoverDv2000</strain>
    </source>
</reference>
<dbReference type="InterPro" id="IPR047120">
    <property type="entry name" value="Pk/Esn/Tes"/>
</dbReference>
<name>A0A0D8XF43_DICVI</name>
<dbReference type="SMART" id="SM00132">
    <property type="entry name" value="LIM"/>
    <property type="match status" value="1"/>
</dbReference>
<feature type="domain" description="LIM zinc-binding" evidence="6">
    <location>
        <begin position="185"/>
        <end position="245"/>
    </location>
</feature>
<dbReference type="Pfam" id="PF00412">
    <property type="entry name" value="LIM"/>
    <property type="match status" value="1"/>
</dbReference>
<evidence type="ECO:0000256" key="2">
    <source>
        <dbReference type="ARBA" id="ARBA00022737"/>
    </source>
</evidence>
<evidence type="ECO:0000313" key="9">
    <source>
        <dbReference type="Proteomes" id="UP000053766"/>
    </source>
</evidence>